<sequence length="206" mass="22238">MYLSEEAAGERARRTQELLARLGASAPALRATLEMLASARHEVYGWTDFGTHQDDNGAILIATSGRDAVRLITDGETVQLDPVSPRELAECLVLALPECPPARIQPLHYFEGDGVDPLAEEAAAADELRFLTRAPRDAVHALHAAIRARDGDRTHSTPLSVIDLTGRGRILSFLNTNPDGSTRISVYPGTRAHLVDALNLTLDGLS</sequence>
<comment type="subcellular location">
    <subcellularLocation>
        <location evidence="1">Cytoplasm</location>
    </subcellularLocation>
</comment>
<organism evidence="5 6">
    <name type="scientific">Amycolatopsis ultiminotia</name>
    <dbReference type="NCBI Taxonomy" id="543629"/>
    <lineage>
        <taxon>Bacteria</taxon>
        <taxon>Bacillati</taxon>
        <taxon>Actinomycetota</taxon>
        <taxon>Actinomycetes</taxon>
        <taxon>Pseudonocardiales</taxon>
        <taxon>Pseudonocardiaceae</taxon>
        <taxon>Amycolatopsis</taxon>
    </lineage>
</organism>
<gene>
    <name evidence="5" type="ORF">GCM10022222_51950</name>
</gene>
<evidence type="ECO:0000256" key="2">
    <source>
        <dbReference type="ARBA" id="ARBA00006411"/>
    </source>
</evidence>
<dbReference type="EMBL" id="BAAAZN010000011">
    <property type="protein sequence ID" value="GAA3561775.1"/>
    <property type="molecule type" value="Genomic_DNA"/>
</dbReference>
<evidence type="ECO:0000256" key="1">
    <source>
        <dbReference type="ARBA" id="ARBA00004496"/>
    </source>
</evidence>
<dbReference type="Proteomes" id="UP001500689">
    <property type="component" value="Unassembled WGS sequence"/>
</dbReference>
<dbReference type="Pfam" id="PF14011">
    <property type="entry name" value="ESX-1_EspG"/>
    <property type="match status" value="1"/>
</dbReference>
<accession>A0ABP6XB11</accession>
<comment type="similarity">
    <text evidence="2">Belongs to the EspG family.</text>
</comment>
<protein>
    <recommendedName>
        <fullName evidence="7">EspG family protein</fullName>
    </recommendedName>
</protein>
<comment type="caution">
    <text evidence="5">The sequence shown here is derived from an EMBL/GenBank/DDBJ whole genome shotgun (WGS) entry which is preliminary data.</text>
</comment>
<keyword evidence="6" id="KW-1185">Reference proteome</keyword>
<proteinExistence type="inferred from homology"/>
<reference evidence="6" key="1">
    <citation type="journal article" date="2019" name="Int. J. Syst. Evol. Microbiol.">
        <title>The Global Catalogue of Microorganisms (GCM) 10K type strain sequencing project: providing services to taxonomists for standard genome sequencing and annotation.</title>
        <authorList>
            <consortium name="The Broad Institute Genomics Platform"/>
            <consortium name="The Broad Institute Genome Sequencing Center for Infectious Disease"/>
            <person name="Wu L."/>
            <person name="Ma J."/>
        </authorList>
    </citation>
    <scope>NUCLEOTIDE SEQUENCE [LARGE SCALE GENOMIC DNA]</scope>
    <source>
        <strain evidence="6">JCM 16898</strain>
    </source>
</reference>
<evidence type="ECO:0008006" key="7">
    <source>
        <dbReference type="Google" id="ProtNLM"/>
    </source>
</evidence>
<evidence type="ECO:0000313" key="5">
    <source>
        <dbReference type="EMBL" id="GAA3561775.1"/>
    </source>
</evidence>
<keyword evidence="3" id="KW-0963">Cytoplasm</keyword>
<evidence type="ECO:0000256" key="4">
    <source>
        <dbReference type="ARBA" id="ARBA00023186"/>
    </source>
</evidence>
<evidence type="ECO:0000256" key="3">
    <source>
        <dbReference type="ARBA" id="ARBA00022490"/>
    </source>
</evidence>
<dbReference type="InterPro" id="IPR025734">
    <property type="entry name" value="EspG"/>
</dbReference>
<keyword evidence="4" id="KW-0143">Chaperone</keyword>
<name>A0ABP6XB11_9PSEU</name>
<evidence type="ECO:0000313" key="6">
    <source>
        <dbReference type="Proteomes" id="UP001500689"/>
    </source>
</evidence>
<dbReference type="RefSeq" id="WP_344864227.1">
    <property type="nucleotide sequence ID" value="NZ_BAAAZN010000011.1"/>
</dbReference>